<dbReference type="AlphaFoldDB" id="A0A251T6Y5"/>
<evidence type="ECO:0000256" key="3">
    <source>
        <dbReference type="ARBA" id="ARBA00022833"/>
    </source>
</evidence>
<evidence type="ECO:0000259" key="6">
    <source>
        <dbReference type="PROSITE" id="PS50089"/>
    </source>
</evidence>
<dbReference type="InParanoid" id="A0A251T6Y5"/>
<dbReference type="Gramene" id="mRNA:HanXRQr2_Chr15g0701401">
    <property type="protein sequence ID" value="CDS:HanXRQr2_Chr15g0701401.1"/>
    <property type="gene ID" value="HanXRQr2_Chr15g0701401"/>
</dbReference>
<evidence type="ECO:0000256" key="5">
    <source>
        <dbReference type="SAM" id="Phobius"/>
    </source>
</evidence>
<keyword evidence="5" id="KW-1133">Transmembrane helix</keyword>
<keyword evidence="2 4" id="KW-0863">Zinc-finger</keyword>
<proteinExistence type="predicted"/>
<dbReference type="PROSITE" id="PS50089">
    <property type="entry name" value="ZF_RING_2"/>
    <property type="match status" value="1"/>
</dbReference>
<keyword evidence="5" id="KW-0812">Transmembrane</keyword>
<keyword evidence="5" id="KW-0472">Membrane</keyword>
<reference evidence="7" key="3">
    <citation type="submission" date="2020-06" db="EMBL/GenBank/DDBJ databases">
        <title>Helianthus annuus Genome sequencing and assembly Release 2.</title>
        <authorList>
            <person name="Gouzy J."/>
            <person name="Langlade N."/>
            <person name="Munos S."/>
        </authorList>
    </citation>
    <scope>NUCLEOTIDE SEQUENCE</scope>
    <source>
        <tissue evidence="7">Leaves</tissue>
    </source>
</reference>
<dbReference type="SMART" id="SM00184">
    <property type="entry name" value="RING"/>
    <property type="match status" value="1"/>
</dbReference>
<dbReference type="GO" id="GO:0061630">
    <property type="term" value="F:ubiquitin protein ligase activity"/>
    <property type="evidence" value="ECO:0000318"/>
    <property type="project" value="GO_Central"/>
</dbReference>
<dbReference type="Pfam" id="PF13639">
    <property type="entry name" value="zf-RING_2"/>
    <property type="match status" value="1"/>
</dbReference>
<name>A0A251T6Y5_HELAN</name>
<dbReference type="EMBL" id="MNCJ02000330">
    <property type="protein sequence ID" value="KAF5765234.1"/>
    <property type="molecule type" value="Genomic_DNA"/>
</dbReference>
<evidence type="ECO:0000256" key="2">
    <source>
        <dbReference type="ARBA" id="ARBA00022771"/>
    </source>
</evidence>
<sequence>MLKKVFGIRGICISEEKLPSYTYIYLTLPLSSSHLIHSQFTKKHTLIKTVECAMTRLYPTAMAESPEKVDDSLFILAALLYALVCVVGLIAVAVSYCFWHQRRSMDSRTPSQPSATNKQIEKKFLEALLKFAYHSAKQEKHGNCAICLKEYVDGDEIRVLPQCGHGFHIGCIDKWLDSHLSCLSCRPLANLELLVIGKCKKCGGFKTTTAGNISLEITSNGVRIT</sequence>
<organism evidence="8 9">
    <name type="scientific">Helianthus annuus</name>
    <name type="common">Common sunflower</name>
    <dbReference type="NCBI Taxonomy" id="4232"/>
    <lineage>
        <taxon>Eukaryota</taxon>
        <taxon>Viridiplantae</taxon>
        <taxon>Streptophyta</taxon>
        <taxon>Embryophyta</taxon>
        <taxon>Tracheophyta</taxon>
        <taxon>Spermatophyta</taxon>
        <taxon>Magnoliopsida</taxon>
        <taxon>eudicotyledons</taxon>
        <taxon>Gunneridae</taxon>
        <taxon>Pentapetalae</taxon>
        <taxon>asterids</taxon>
        <taxon>campanulids</taxon>
        <taxon>Asterales</taxon>
        <taxon>Asteraceae</taxon>
        <taxon>Asteroideae</taxon>
        <taxon>Heliantheae alliance</taxon>
        <taxon>Heliantheae</taxon>
        <taxon>Helianthus</taxon>
    </lineage>
</organism>
<evidence type="ECO:0000313" key="9">
    <source>
        <dbReference type="Proteomes" id="UP000215914"/>
    </source>
</evidence>
<dbReference type="InterPro" id="IPR001841">
    <property type="entry name" value="Znf_RING"/>
</dbReference>
<feature type="domain" description="RING-type" evidence="6">
    <location>
        <begin position="144"/>
        <end position="186"/>
    </location>
</feature>
<dbReference type="SUPFAM" id="SSF57850">
    <property type="entry name" value="RING/U-box"/>
    <property type="match status" value="1"/>
</dbReference>
<keyword evidence="9" id="KW-1185">Reference proteome</keyword>
<evidence type="ECO:0000313" key="8">
    <source>
        <dbReference type="EMBL" id="OTG06865.1"/>
    </source>
</evidence>
<feature type="transmembrane region" description="Helical" evidence="5">
    <location>
        <begin position="73"/>
        <end position="99"/>
    </location>
</feature>
<dbReference type="InterPro" id="IPR052788">
    <property type="entry name" value="RING-type_E3_ligase_ATL"/>
</dbReference>
<dbReference type="PANTHER" id="PTHR45798:SF60">
    <property type="entry name" value="ZINC FINGER, RING_FYVE_PHD-TYPE-RELATED"/>
    <property type="match status" value="1"/>
</dbReference>
<accession>A0A251T6Y5</accession>
<dbReference type="Gene3D" id="3.30.40.10">
    <property type="entry name" value="Zinc/RING finger domain, C3HC4 (zinc finger)"/>
    <property type="match status" value="1"/>
</dbReference>
<reference evidence="8" key="2">
    <citation type="submission" date="2017-02" db="EMBL/GenBank/DDBJ databases">
        <title>Sunflower complete genome.</title>
        <authorList>
            <person name="Langlade N."/>
            <person name="Munos S."/>
        </authorList>
    </citation>
    <scope>NUCLEOTIDE SEQUENCE [LARGE SCALE GENOMIC DNA]</scope>
    <source>
        <tissue evidence="8">Leaves</tissue>
    </source>
</reference>
<evidence type="ECO:0000256" key="4">
    <source>
        <dbReference type="PROSITE-ProRule" id="PRU00175"/>
    </source>
</evidence>
<dbReference type="PANTHER" id="PTHR45798">
    <property type="entry name" value="RING-H2 FINGER PROTEIN ATL61-RELATED-RELATED"/>
    <property type="match status" value="1"/>
</dbReference>
<evidence type="ECO:0000313" key="7">
    <source>
        <dbReference type="EMBL" id="KAF5765234.1"/>
    </source>
</evidence>
<protein>
    <submittedName>
        <fullName evidence="8">Putative zinc finger, RING/FYVE/PHD-type</fullName>
    </submittedName>
    <submittedName>
        <fullName evidence="7">Transcription factor C2H2 family</fullName>
    </submittedName>
</protein>
<dbReference type="EMBL" id="CM007900">
    <property type="protein sequence ID" value="OTG06865.1"/>
    <property type="molecule type" value="Genomic_DNA"/>
</dbReference>
<dbReference type="Proteomes" id="UP000215914">
    <property type="component" value="Chromosome 11"/>
</dbReference>
<keyword evidence="3" id="KW-0862">Zinc</keyword>
<gene>
    <name evidence="8" type="ORF">HannXRQ_Chr11g0324011</name>
    <name evidence="7" type="ORF">HanXRQr2_Chr15g0701401</name>
</gene>
<dbReference type="GO" id="GO:0008270">
    <property type="term" value="F:zinc ion binding"/>
    <property type="evidence" value="ECO:0007669"/>
    <property type="project" value="UniProtKB-KW"/>
</dbReference>
<dbReference type="InterPro" id="IPR013083">
    <property type="entry name" value="Znf_RING/FYVE/PHD"/>
</dbReference>
<evidence type="ECO:0000256" key="1">
    <source>
        <dbReference type="ARBA" id="ARBA00022723"/>
    </source>
</evidence>
<reference evidence="7 9" key="1">
    <citation type="journal article" date="2017" name="Nature">
        <title>The sunflower genome provides insights into oil metabolism, flowering and Asterid evolution.</title>
        <authorList>
            <person name="Badouin H."/>
            <person name="Gouzy J."/>
            <person name="Grassa C.J."/>
            <person name="Murat F."/>
            <person name="Staton S.E."/>
            <person name="Cottret L."/>
            <person name="Lelandais-Briere C."/>
            <person name="Owens G.L."/>
            <person name="Carrere S."/>
            <person name="Mayjonade B."/>
            <person name="Legrand L."/>
            <person name="Gill N."/>
            <person name="Kane N.C."/>
            <person name="Bowers J.E."/>
            <person name="Hubner S."/>
            <person name="Bellec A."/>
            <person name="Berard A."/>
            <person name="Berges H."/>
            <person name="Blanchet N."/>
            <person name="Boniface M.C."/>
            <person name="Brunel D."/>
            <person name="Catrice O."/>
            <person name="Chaidir N."/>
            <person name="Claudel C."/>
            <person name="Donnadieu C."/>
            <person name="Faraut T."/>
            <person name="Fievet G."/>
            <person name="Helmstetter N."/>
            <person name="King M."/>
            <person name="Knapp S.J."/>
            <person name="Lai Z."/>
            <person name="Le Paslier M.C."/>
            <person name="Lippi Y."/>
            <person name="Lorenzon L."/>
            <person name="Mandel J.R."/>
            <person name="Marage G."/>
            <person name="Marchand G."/>
            <person name="Marquand E."/>
            <person name="Bret-Mestries E."/>
            <person name="Morien E."/>
            <person name="Nambeesan S."/>
            <person name="Nguyen T."/>
            <person name="Pegot-Espagnet P."/>
            <person name="Pouilly N."/>
            <person name="Raftis F."/>
            <person name="Sallet E."/>
            <person name="Schiex T."/>
            <person name="Thomas J."/>
            <person name="Vandecasteele C."/>
            <person name="Vares D."/>
            <person name="Vear F."/>
            <person name="Vautrin S."/>
            <person name="Crespi M."/>
            <person name="Mangin B."/>
            <person name="Burke J.M."/>
            <person name="Salse J."/>
            <person name="Munos S."/>
            <person name="Vincourt P."/>
            <person name="Rieseberg L.H."/>
            <person name="Langlade N.B."/>
        </authorList>
    </citation>
    <scope>NUCLEOTIDE SEQUENCE [LARGE SCALE GENOMIC DNA]</scope>
    <source>
        <strain evidence="9">cv. SF193</strain>
        <tissue evidence="7">Leaves</tissue>
    </source>
</reference>
<keyword evidence="1" id="KW-0479">Metal-binding</keyword>